<sequence>MGHLAFCFLQMISTSVRPLNTPLTLLYLSSTSKSSELYLWAHLQVKFAKPMWKCLIINGAAHDTKCSSKSFPKHETRHVAEHKRAFFYNMLSLQIMQTEATGVLEGVAGETTQKQQEFCNLSSLPTTRLINMISGTSMFIRAVLGGPLQIVINTKQGPQTLRQNLKHEPLFISARTQAGFSMSFYVHAINFIILHVVLMGRFRPHSGLLKWNSLIQENLWRLIKRVKLIADTDASFLSERDKLGIRLNLNCSYDLTIPGMSELEISVSTTNDSCAKCRSHKEYSITITKDLTNISECKQISQWCWRSCFLSNASSNCIIAGAPTEYKYFGKCEHTCSHCRLIFWHEEREVPLENLNGSKKVEARELCERRNGRRVDLNRNWSVDWGEKKGTMNYDFKDWTHSYDWGERNLRESDTLDQIQTLGNLFENFSPSSVAKFPEDRLLSASQNGSLLLSEQKLHAIVGNADALLKHFVLAKPFDSLLLCCHCDISEITLITILISQLKKKSLLSGICRRGRSYNWLRSVCRLGVKVQLNNLMIQLQKARRLKILEIWITHLGSFRCHGYLIFVKVFKLPNISSIISKWN</sequence>
<organism evidence="1 2">
    <name type="scientific">Artemisia annua</name>
    <name type="common">Sweet wormwood</name>
    <dbReference type="NCBI Taxonomy" id="35608"/>
    <lineage>
        <taxon>Eukaryota</taxon>
        <taxon>Viridiplantae</taxon>
        <taxon>Streptophyta</taxon>
        <taxon>Embryophyta</taxon>
        <taxon>Tracheophyta</taxon>
        <taxon>Spermatophyta</taxon>
        <taxon>Magnoliopsida</taxon>
        <taxon>eudicotyledons</taxon>
        <taxon>Gunneridae</taxon>
        <taxon>Pentapetalae</taxon>
        <taxon>asterids</taxon>
        <taxon>campanulids</taxon>
        <taxon>Asterales</taxon>
        <taxon>Asteraceae</taxon>
        <taxon>Asteroideae</taxon>
        <taxon>Anthemideae</taxon>
        <taxon>Artemisiinae</taxon>
        <taxon>Artemisia</taxon>
    </lineage>
</organism>
<gene>
    <name evidence="1" type="ORF">CTI12_AA395230</name>
</gene>
<protein>
    <submittedName>
        <fullName evidence="1">DNA glycosylase</fullName>
    </submittedName>
</protein>
<comment type="caution">
    <text evidence="1">The sequence shown here is derived from an EMBL/GenBank/DDBJ whole genome shotgun (WGS) entry which is preliminary data.</text>
</comment>
<evidence type="ECO:0000313" key="2">
    <source>
        <dbReference type="Proteomes" id="UP000245207"/>
    </source>
</evidence>
<dbReference type="Proteomes" id="UP000245207">
    <property type="component" value="Unassembled WGS sequence"/>
</dbReference>
<keyword evidence="2" id="KW-1185">Reference proteome</keyword>
<accession>A0A2U1MC73</accession>
<dbReference type="InterPro" id="IPR011257">
    <property type="entry name" value="DNA_glycosylase"/>
</dbReference>
<dbReference type="GO" id="GO:0003824">
    <property type="term" value="F:catalytic activity"/>
    <property type="evidence" value="ECO:0007669"/>
    <property type="project" value="InterPro"/>
</dbReference>
<dbReference type="EMBL" id="PKPP01005775">
    <property type="protein sequence ID" value="PWA58869.1"/>
    <property type="molecule type" value="Genomic_DNA"/>
</dbReference>
<reference evidence="1 2" key="1">
    <citation type="journal article" date="2018" name="Mol. Plant">
        <title>The genome of Artemisia annua provides insight into the evolution of Asteraceae family and artemisinin biosynthesis.</title>
        <authorList>
            <person name="Shen Q."/>
            <person name="Zhang L."/>
            <person name="Liao Z."/>
            <person name="Wang S."/>
            <person name="Yan T."/>
            <person name="Shi P."/>
            <person name="Liu M."/>
            <person name="Fu X."/>
            <person name="Pan Q."/>
            <person name="Wang Y."/>
            <person name="Lv Z."/>
            <person name="Lu X."/>
            <person name="Zhang F."/>
            <person name="Jiang W."/>
            <person name="Ma Y."/>
            <person name="Chen M."/>
            <person name="Hao X."/>
            <person name="Li L."/>
            <person name="Tang Y."/>
            <person name="Lv G."/>
            <person name="Zhou Y."/>
            <person name="Sun X."/>
            <person name="Brodelius P.E."/>
            <person name="Rose J.K.C."/>
            <person name="Tang K."/>
        </authorList>
    </citation>
    <scope>NUCLEOTIDE SEQUENCE [LARGE SCALE GENOMIC DNA]</scope>
    <source>
        <strain evidence="2">cv. Huhao1</strain>
        <tissue evidence="1">Leaf</tissue>
    </source>
</reference>
<evidence type="ECO:0000313" key="1">
    <source>
        <dbReference type="EMBL" id="PWA58869.1"/>
    </source>
</evidence>
<dbReference type="GO" id="GO:0006281">
    <property type="term" value="P:DNA repair"/>
    <property type="evidence" value="ECO:0007669"/>
    <property type="project" value="InterPro"/>
</dbReference>
<dbReference type="AlphaFoldDB" id="A0A2U1MC73"/>
<dbReference type="Gene3D" id="1.10.340.30">
    <property type="entry name" value="Hypothetical protein, domain 2"/>
    <property type="match status" value="1"/>
</dbReference>
<proteinExistence type="predicted"/>
<dbReference type="OrthoDB" id="3626597at2759"/>
<dbReference type="SUPFAM" id="SSF48150">
    <property type="entry name" value="DNA-glycosylase"/>
    <property type="match status" value="1"/>
</dbReference>
<name>A0A2U1MC73_ARTAN</name>